<comment type="catalytic activity">
    <reaction evidence="1">
        <text>a ribonucleoside 5'-phosphate + H2O = a ribonucleoside + phosphate</text>
        <dbReference type="Rhea" id="RHEA:12484"/>
        <dbReference type="ChEBI" id="CHEBI:15377"/>
        <dbReference type="ChEBI" id="CHEBI:18254"/>
        <dbReference type="ChEBI" id="CHEBI:43474"/>
        <dbReference type="ChEBI" id="CHEBI:58043"/>
        <dbReference type="EC" id="3.1.3.5"/>
    </reaction>
</comment>
<proteinExistence type="inferred from homology"/>
<keyword evidence="4" id="KW-0479">Metal-binding</keyword>
<evidence type="ECO:0000256" key="3">
    <source>
        <dbReference type="ARBA" id="ARBA00012643"/>
    </source>
</evidence>
<evidence type="ECO:0000313" key="7">
    <source>
        <dbReference type="EMBL" id="AWM36322.1"/>
    </source>
</evidence>
<evidence type="ECO:0000256" key="2">
    <source>
        <dbReference type="ARBA" id="ARBA00011062"/>
    </source>
</evidence>
<gene>
    <name evidence="7" type="ORF">C1280_04355</name>
</gene>
<evidence type="ECO:0000313" key="8">
    <source>
        <dbReference type="Proteomes" id="UP000245802"/>
    </source>
</evidence>
<dbReference type="Proteomes" id="UP000245802">
    <property type="component" value="Chromosome"/>
</dbReference>
<dbReference type="NCBIfam" id="NF001493">
    <property type="entry name" value="PRK00346.2-3"/>
    <property type="match status" value="1"/>
</dbReference>
<dbReference type="GO" id="GO:0046872">
    <property type="term" value="F:metal ion binding"/>
    <property type="evidence" value="ECO:0007669"/>
    <property type="project" value="UniProtKB-KW"/>
</dbReference>
<keyword evidence="8" id="KW-1185">Reference proteome</keyword>
<dbReference type="InterPro" id="IPR030048">
    <property type="entry name" value="SurE"/>
</dbReference>
<dbReference type="OrthoDB" id="9780815at2"/>
<organism evidence="7 8">
    <name type="scientific">Gemmata obscuriglobus</name>
    <dbReference type="NCBI Taxonomy" id="114"/>
    <lineage>
        <taxon>Bacteria</taxon>
        <taxon>Pseudomonadati</taxon>
        <taxon>Planctomycetota</taxon>
        <taxon>Planctomycetia</taxon>
        <taxon>Gemmatales</taxon>
        <taxon>Gemmataceae</taxon>
        <taxon>Gemmata</taxon>
    </lineage>
</organism>
<dbReference type="InterPro" id="IPR036523">
    <property type="entry name" value="SurE-like_sf"/>
</dbReference>
<dbReference type="AlphaFoldDB" id="A0A2Z3GW59"/>
<evidence type="ECO:0000256" key="1">
    <source>
        <dbReference type="ARBA" id="ARBA00000815"/>
    </source>
</evidence>
<dbReference type="SUPFAM" id="SSF64167">
    <property type="entry name" value="SurE-like"/>
    <property type="match status" value="1"/>
</dbReference>
<protein>
    <recommendedName>
        <fullName evidence="3">5'-nucleotidase</fullName>
        <ecNumber evidence="3">3.1.3.5</ecNumber>
    </recommendedName>
</protein>
<comment type="similarity">
    <text evidence="2">Belongs to the SurE nucleotidase family.</text>
</comment>
<dbReference type="PANTHER" id="PTHR30457">
    <property type="entry name" value="5'-NUCLEOTIDASE SURE"/>
    <property type="match status" value="1"/>
</dbReference>
<dbReference type="EMBL" id="CP025958">
    <property type="protein sequence ID" value="AWM36322.1"/>
    <property type="molecule type" value="Genomic_DNA"/>
</dbReference>
<dbReference type="GO" id="GO:0008253">
    <property type="term" value="F:5'-nucleotidase activity"/>
    <property type="evidence" value="ECO:0007669"/>
    <property type="project" value="UniProtKB-EC"/>
</dbReference>
<dbReference type="KEGG" id="gog:C1280_04355"/>
<dbReference type="Gene3D" id="3.40.1210.10">
    <property type="entry name" value="Survival protein SurE-like phosphatase/nucleotidase"/>
    <property type="match status" value="1"/>
</dbReference>
<evidence type="ECO:0000256" key="4">
    <source>
        <dbReference type="ARBA" id="ARBA00022723"/>
    </source>
</evidence>
<dbReference type="PANTHER" id="PTHR30457:SF0">
    <property type="entry name" value="PHOSPHATASE, PUTATIVE (AFU_ORTHOLOGUE AFUA_4G01070)-RELATED"/>
    <property type="match status" value="1"/>
</dbReference>
<evidence type="ECO:0000259" key="6">
    <source>
        <dbReference type="Pfam" id="PF01975"/>
    </source>
</evidence>
<evidence type="ECO:0000256" key="5">
    <source>
        <dbReference type="ARBA" id="ARBA00022801"/>
    </source>
</evidence>
<dbReference type="Pfam" id="PF01975">
    <property type="entry name" value="SurE"/>
    <property type="match status" value="1"/>
</dbReference>
<dbReference type="RefSeq" id="WP_010046992.1">
    <property type="nucleotide sequence ID" value="NZ_CP025958.1"/>
</dbReference>
<reference evidence="7 8" key="1">
    <citation type="submission" date="2018-01" db="EMBL/GenBank/DDBJ databases">
        <title>G. obscuriglobus.</title>
        <authorList>
            <person name="Franke J."/>
            <person name="Blomberg W."/>
            <person name="Selmecki A."/>
        </authorList>
    </citation>
    <scope>NUCLEOTIDE SEQUENCE [LARGE SCALE GENOMIC DNA]</scope>
    <source>
        <strain evidence="7 8">DSM 5831</strain>
    </source>
</reference>
<dbReference type="EC" id="3.1.3.5" evidence="3"/>
<name>A0A2Z3GW59_9BACT</name>
<accession>A0A2Z3GW59</accession>
<feature type="domain" description="Survival protein SurE-like phosphatase/nucleotidase" evidence="6">
    <location>
        <begin position="4"/>
        <end position="168"/>
    </location>
</feature>
<sequence>MKLLLTNDDGIEAAGLHALLTAARGLGEPVVVAPAGPQSGVSHAVTTEGPVRVDARDNRFAVHGTPADCARVGLHRLCPDAGLVLSGINHGGNLGADVYYSGTVAAVREAVLHGWTGVALSHYRKRGMEFDWPRAARWAARCLTDLLARPRVPGAFYNVNLPHLRPDEPDPEMVFCPLDPHPLPLSYRHEGDGGMRYDGDYHTRQRTAGADVDVCFGGRIAVTVIKLL</sequence>
<dbReference type="NCBIfam" id="TIGR00087">
    <property type="entry name" value="surE"/>
    <property type="match status" value="1"/>
</dbReference>
<dbReference type="InterPro" id="IPR002828">
    <property type="entry name" value="SurE-like_Pase/nucleotidase"/>
</dbReference>
<keyword evidence="5" id="KW-0378">Hydrolase</keyword>